<feature type="transmembrane region" description="Helical" evidence="1">
    <location>
        <begin position="6"/>
        <end position="27"/>
    </location>
</feature>
<dbReference type="RefSeq" id="WP_281385191.1">
    <property type="nucleotide sequence ID" value="NZ_JACCBU010000001.1"/>
</dbReference>
<dbReference type="AlphaFoldDB" id="A0A7Y9LAA6"/>
<protein>
    <submittedName>
        <fullName evidence="2">Uncharacterized protein</fullName>
    </submittedName>
</protein>
<proteinExistence type="predicted"/>
<dbReference type="EMBL" id="JACCBU010000001">
    <property type="protein sequence ID" value="NYE69465.1"/>
    <property type="molecule type" value="Genomic_DNA"/>
</dbReference>
<reference evidence="2 3" key="1">
    <citation type="submission" date="2020-07" db="EMBL/GenBank/DDBJ databases">
        <title>Sequencing the genomes of 1000 actinobacteria strains.</title>
        <authorList>
            <person name="Klenk H.-P."/>
        </authorList>
    </citation>
    <scope>NUCLEOTIDE SEQUENCE [LARGE SCALE GENOMIC DNA]</scope>
    <source>
        <strain evidence="2 3">DSM 22083</strain>
    </source>
</reference>
<accession>A0A7Y9LAA6</accession>
<keyword evidence="3" id="KW-1185">Reference proteome</keyword>
<keyword evidence="1" id="KW-1133">Transmembrane helix</keyword>
<keyword evidence="1" id="KW-0472">Membrane</keyword>
<evidence type="ECO:0000256" key="1">
    <source>
        <dbReference type="SAM" id="Phobius"/>
    </source>
</evidence>
<evidence type="ECO:0000313" key="2">
    <source>
        <dbReference type="EMBL" id="NYE69465.1"/>
    </source>
</evidence>
<keyword evidence="1" id="KW-0812">Transmembrane</keyword>
<name>A0A7Y9LAA6_9ACTN</name>
<comment type="caution">
    <text evidence="2">The sequence shown here is derived from an EMBL/GenBank/DDBJ whole genome shotgun (WGS) entry which is preliminary data.</text>
</comment>
<gene>
    <name evidence="2" type="ORF">BKA15_000794</name>
</gene>
<evidence type="ECO:0000313" key="3">
    <source>
        <dbReference type="Proteomes" id="UP000569914"/>
    </source>
</evidence>
<organism evidence="2 3">
    <name type="scientific">Microlunatus parietis</name>
    <dbReference type="NCBI Taxonomy" id="682979"/>
    <lineage>
        <taxon>Bacteria</taxon>
        <taxon>Bacillati</taxon>
        <taxon>Actinomycetota</taxon>
        <taxon>Actinomycetes</taxon>
        <taxon>Propionibacteriales</taxon>
        <taxon>Propionibacteriaceae</taxon>
        <taxon>Microlunatus</taxon>
    </lineage>
</organism>
<dbReference type="Proteomes" id="UP000569914">
    <property type="component" value="Unassembled WGS sequence"/>
</dbReference>
<sequence length="41" mass="4400">MEIGAFLIALAAGGFGLVALLGLGWWFERLLSLHRRRSGGS</sequence>